<dbReference type="Proteomes" id="UP000036902">
    <property type="component" value="Chromosome"/>
</dbReference>
<dbReference type="RefSeq" id="WP_048708768.1">
    <property type="nucleotide sequence ID" value="NZ_CP014646.1"/>
</dbReference>
<organism evidence="6 7">
    <name type="scientific">Thauera humireducens</name>
    <dbReference type="NCBI Taxonomy" id="1134435"/>
    <lineage>
        <taxon>Bacteria</taxon>
        <taxon>Pseudomonadati</taxon>
        <taxon>Pseudomonadota</taxon>
        <taxon>Betaproteobacteria</taxon>
        <taxon>Rhodocyclales</taxon>
        <taxon>Zoogloeaceae</taxon>
        <taxon>Thauera</taxon>
    </lineage>
</organism>
<evidence type="ECO:0000256" key="4">
    <source>
        <dbReference type="ARBA" id="ARBA00023186"/>
    </source>
</evidence>
<keyword evidence="4" id="KW-0143">Chaperone</keyword>
<evidence type="ECO:0000256" key="2">
    <source>
        <dbReference type="ARBA" id="ARBA00022490"/>
    </source>
</evidence>
<keyword evidence="6" id="KW-0966">Cell projection</keyword>
<proteinExistence type="predicted"/>
<sequence length="104" mass="11334">MLTPIVARELLVLYQQMNAAAEAGDWDSLADFEREAASVRRTAEESLQPVALSPDDAVALQQLVTEILDLDRAIRLHAEPALESTRKLLSGSVKGRAMRNAYGG</sequence>
<dbReference type="AlphaFoldDB" id="A0A140ID73"/>
<reference evidence="7" key="1">
    <citation type="submission" date="2016-03" db="EMBL/GenBank/DDBJ databases">
        <authorList>
            <person name="Ma C."/>
            <person name="Zhou S."/>
            <person name="Yang G."/>
        </authorList>
    </citation>
    <scope>NUCLEOTIDE SEQUENCE [LARGE SCALE GENOMIC DNA]</scope>
    <source>
        <strain evidence="7">SgZ-1</strain>
    </source>
</reference>
<gene>
    <name evidence="6" type="ORF">AC731_001280</name>
</gene>
<dbReference type="Gene3D" id="1.20.58.380">
    <property type="entry name" value="Flagellar protein flit"/>
    <property type="match status" value="1"/>
</dbReference>
<evidence type="ECO:0000256" key="3">
    <source>
        <dbReference type="ARBA" id="ARBA00022795"/>
    </source>
</evidence>
<keyword evidence="7" id="KW-1185">Reference proteome</keyword>
<keyword evidence="6" id="KW-0969">Cilium</keyword>
<accession>A0A140ID73</accession>
<name>A0A140ID73_9RHOO</name>
<evidence type="ECO:0000313" key="7">
    <source>
        <dbReference type="Proteomes" id="UP000036902"/>
    </source>
</evidence>
<keyword evidence="3" id="KW-1005">Bacterial flagellum biogenesis</keyword>
<comment type="subcellular location">
    <subcellularLocation>
        <location evidence="1">Cytoplasm</location>
        <location evidence="1">Cytosol</location>
    </subcellularLocation>
</comment>
<dbReference type="STRING" id="1134435.AC731_001280"/>
<dbReference type="Pfam" id="PF05400">
    <property type="entry name" value="FliT"/>
    <property type="match status" value="1"/>
</dbReference>
<dbReference type="KEGG" id="thu:AC731_001280"/>
<evidence type="ECO:0000313" key="6">
    <source>
        <dbReference type="EMBL" id="AMO35698.1"/>
    </source>
</evidence>
<evidence type="ECO:0000256" key="1">
    <source>
        <dbReference type="ARBA" id="ARBA00004514"/>
    </source>
</evidence>
<evidence type="ECO:0000256" key="5">
    <source>
        <dbReference type="ARBA" id="ARBA00093797"/>
    </source>
</evidence>
<protein>
    <recommendedName>
        <fullName evidence="5">Flagellar protein FliT</fullName>
    </recommendedName>
</protein>
<dbReference type="EMBL" id="CP014646">
    <property type="protein sequence ID" value="AMO35698.1"/>
    <property type="molecule type" value="Genomic_DNA"/>
</dbReference>
<keyword evidence="6" id="KW-0282">Flagellum</keyword>
<keyword evidence="2" id="KW-0963">Cytoplasm</keyword>
<dbReference type="InterPro" id="IPR008622">
    <property type="entry name" value="FliT"/>
</dbReference>
<dbReference type="GO" id="GO:0044781">
    <property type="term" value="P:bacterial-type flagellum organization"/>
    <property type="evidence" value="ECO:0007669"/>
    <property type="project" value="UniProtKB-KW"/>
</dbReference>